<keyword evidence="6 10" id="KW-0560">Oxidoreductase</keyword>
<keyword evidence="11" id="KW-0812">Transmembrane</keyword>
<keyword evidence="7 9" id="KW-0408">Iron</keyword>
<dbReference type="Pfam" id="PF00067">
    <property type="entry name" value="p450"/>
    <property type="match status" value="1"/>
</dbReference>
<dbReference type="GO" id="GO:0005506">
    <property type="term" value="F:iron ion binding"/>
    <property type="evidence" value="ECO:0007669"/>
    <property type="project" value="InterPro"/>
</dbReference>
<dbReference type="InterPro" id="IPR036396">
    <property type="entry name" value="Cyt_P450_sf"/>
</dbReference>
<feature type="transmembrane region" description="Helical" evidence="11">
    <location>
        <begin position="6"/>
        <end position="22"/>
    </location>
</feature>
<evidence type="ECO:0000256" key="5">
    <source>
        <dbReference type="ARBA" id="ARBA00022723"/>
    </source>
</evidence>
<dbReference type="InterPro" id="IPR017972">
    <property type="entry name" value="Cyt_P450_CS"/>
</dbReference>
<evidence type="ECO:0000256" key="2">
    <source>
        <dbReference type="ARBA" id="ARBA00005179"/>
    </source>
</evidence>
<evidence type="ECO:0000256" key="6">
    <source>
        <dbReference type="ARBA" id="ARBA00023002"/>
    </source>
</evidence>
<keyword evidence="13" id="KW-1185">Reference proteome</keyword>
<dbReference type="OrthoDB" id="1470350at2759"/>
<organism evidence="12 13">
    <name type="scientific">Gloeophyllum trabeum (strain ATCC 11539 / FP-39264 / Madison 617)</name>
    <name type="common">Brown rot fungus</name>
    <dbReference type="NCBI Taxonomy" id="670483"/>
    <lineage>
        <taxon>Eukaryota</taxon>
        <taxon>Fungi</taxon>
        <taxon>Dikarya</taxon>
        <taxon>Basidiomycota</taxon>
        <taxon>Agaricomycotina</taxon>
        <taxon>Agaricomycetes</taxon>
        <taxon>Gloeophyllales</taxon>
        <taxon>Gloeophyllaceae</taxon>
        <taxon>Gloeophyllum</taxon>
    </lineage>
</organism>
<evidence type="ECO:0000256" key="3">
    <source>
        <dbReference type="ARBA" id="ARBA00010617"/>
    </source>
</evidence>
<dbReference type="AlphaFoldDB" id="S7Q0S7"/>
<dbReference type="PANTHER" id="PTHR24305">
    <property type="entry name" value="CYTOCHROME P450"/>
    <property type="match status" value="1"/>
</dbReference>
<dbReference type="PRINTS" id="PR00385">
    <property type="entry name" value="P450"/>
</dbReference>
<keyword evidence="8 10" id="KW-0503">Monooxygenase</keyword>
<dbReference type="eggNOG" id="KOG0157">
    <property type="taxonomic scope" value="Eukaryota"/>
</dbReference>
<accession>S7Q0S7</accession>
<dbReference type="GO" id="GO:0020037">
    <property type="term" value="F:heme binding"/>
    <property type="evidence" value="ECO:0007669"/>
    <property type="project" value="InterPro"/>
</dbReference>
<dbReference type="OMA" id="WPHPETF"/>
<dbReference type="InterPro" id="IPR050121">
    <property type="entry name" value="Cytochrome_P450_monoxygenase"/>
</dbReference>
<evidence type="ECO:0000256" key="7">
    <source>
        <dbReference type="ARBA" id="ARBA00023004"/>
    </source>
</evidence>
<evidence type="ECO:0000256" key="9">
    <source>
        <dbReference type="PIRSR" id="PIRSR602401-1"/>
    </source>
</evidence>
<sequence>MAVALVQYAILASFVLTVLYYLPRWRTGRHLKNVPGPPSPSLVTGNLKQLYDANGWDYHHRLLEQYGSAVNVSGYLGQQILYISDPLALYHIIIKEQPIYEEPKFFYPLNYLMWGEGVLSVHGQAHRKQRKMLNPVFSTKHLRNLVPIFHDVTKELCSVIESKVLRGETEIDMLDWMTRTALELIGRAGLGYSFNIMREGTVDEYGSAVKSLFPTLFDFALLLPLLPYLMKIGPPRFRRFLVEKVSNQKVQSLKEKIDIMEKTSKHIYQTKVEVLAKGDEALSKQVGEGRDIMSLLLKENLSASEETRLPLSQVLGQMSTLIFAAMDTTSSALSRIMYLLASNPEVQDRLRQEVRDTLAKEELMFDVLDQLPFLDAICRETLRLHPPVTKLERRTVRDTVLPLSIPITGVDGSTIDQIPLPKGSNLILSLFSLNRNKAIWGEDAYEWKPERWLKPLPPSVTDAKIPGVYSNIMTFSGGPRGCIGFKFSLLEMKVVIASLVESFRFQQPEDKAITWDMSFIAVPRPEGSDSKSPELPLKVSLARLTGEQAPCPVQMD</sequence>
<dbReference type="InterPro" id="IPR001128">
    <property type="entry name" value="Cyt_P450"/>
</dbReference>
<reference evidence="12 13" key="1">
    <citation type="journal article" date="2012" name="Science">
        <title>The Paleozoic origin of enzymatic lignin decomposition reconstructed from 31 fungal genomes.</title>
        <authorList>
            <person name="Floudas D."/>
            <person name="Binder M."/>
            <person name="Riley R."/>
            <person name="Barry K."/>
            <person name="Blanchette R.A."/>
            <person name="Henrissat B."/>
            <person name="Martinez A.T."/>
            <person name="Otillar R."/>
            <person name="Spatafora J.W."/>
            <person name="Yadav J.S."/>
            <person name="Aerts A."/>
            <person name="Benoit I."/>
            <person name="Boyd A."/>
            <person name="Carlson A."/>
            <person name="Copeland A."/>
            <person name="Coutinho P.M."/>
            <person name="de Vries R.P."/>
            <person name="Ferreira P."/>
            <person name="Findley K."/>
            <person name="Foster B."/>
            <person name="Gaskell J."/>
            <person name="Glotzer D."/>
            <person name="Gorecki P."/>
            <person name="Heitman J."/>
            <person name="Hesse C."/>
            <person name="Hori C."/>
            <person name="Igarashi K."/>
            <person name="Jurgens J.A."/>
            <person name="Kallen N."/>
            <person name="Kersten P."/>
            <person name="Kohler A."/>
            <person name="Kuees U."/>
            <person name="Kumar T.K.A."/>
            <person name="Kuo A."/>
            <person name="LaButti K."/>
            <person name="Larrondo L.F."/>
            <person name="Lindquist E."/>
            <person name="Ling A."/>
            <person name="Lombard V."/>
            <person name="Lucas S."/>
            <person name="Lundell T."/>
            <person name="Martin R."/>
            <person name="McLaughlin D.J."/>
            <person name="Morgenstern I."/>
            <person name="Morin E."/>
            <person name="Murat C."/>
            <person name="Nagy L.G."/>
            <person name="Nolan M."/>
            <person name="Ohm R.A."/>
            <person name="Patyshakuliyeva A."/>
            <person name="Rokas A."/>
            <person name="Ruiz-Duenas F.J."/>
            <person name="Sabat G."/>
            <person name="Salamov A."/>
            <person name="Samejima M."/>
            <person name="Schmutz J."/>
            <person name="Slot J.C."/>
            <person name="St John F."/>
            <person name="Stenlid J."/>
            <person name="Sun H."/>
            <person name="Sun S."/>
            <person name="Syed K."/>
            <person name="Tsang A."/>
            <person name="Wiebenga A."/>
            <person name="Young D."/>
            <person name="Pisabarro A."/>
            <person name="Eastwood D.C."/>
            <person name="Martin F."/>
            <person name="Cullen D."/>
            <person name="Grigoriev I.V."/>
            <person name="Hibbett D.S."/>
        </authorList>
    </citation>
    <scope>NUCLEOTIDE SEQUENCE [LARGE SCALE GENOMIC DNA]</scope>
    <source>
        <strain evidence="12 13">ATCC 11539</strain>
    </source>
</reference>
<gene>
    <name evidence="12" type="ORF">GLOTRDRAFT_45946</name>
</gene>
<dbReference type="HOGENOM" id="CLU_001570_5_11_1"/>
<evidence type="ECO:0000256" key="11">
    <source>
        <dbReference type="SAM" id="Phobius"/>
    </source>
</evidence>
<evidence type="ECO:0000313" key="13">
    <source>
        <dbReference type="Proteomes" id="UP000030669"/>
    </source>
</evidence>
<dbReference type="PANTHER" id="PTHR24305:SF166">
    <property type="entry name" value="CYTOCHROME P450 12A4, MITOCHONDRIAL-RELATED"/>
    <property type="match status" value="1"/>
</dbReference>
<dbReference type="GO" id="GO:0016705">
    <property type="term" value="F:oxidoreductase activity, acting on paired donors, with incorporation or reduction of molecular oxygen"/>
    <property type="evidence" value="ECO:0007669"/>
    <property type="project" value="InterPro"/>
</dbReference>
<dbReference type="RefSeq" id="XP_007868199.1">
    <property type="nucleotide sequence ID" value="XM_007870008.1"/>
</dbReference>
<dbReference type="InterPro" id="IPR002401">
    <property type="entry name" value="Cyt_P450_E_grp-I"/>
</dbReference>
<comment type="pathway">
    <text evidence="2">Secondary metabolite biosynthesis.</text>
</comment>
<dbReference type="PRINTS" id="PR00463">
    <property type="entry name" value="EP450I"/>
</dbReference>
<evidence type="ECO:0000256" key="1">
    <source>
        <dbReference type="ARBA" id="ARBA00001971"/>
    </source>
</evidence>
<name>S7Q0S7_GLOTA</name>
<evidence type="ECO:0000256" key="8">
    <source>
        <dbReference type="ARBA" id="ARBA00023033"/>
    </source>
</evidence>
<dbReference type="KEGG" id="gtr:GLOTRDRAFT_45946"/>
<keyword evidence="11" id="KW-0472">Membrane</keyword>
<dbReference type="GO" id="GO:0004497">
    <property type="term" value="F:monooxygenase activity"/>
    <property type="evidence" value="ECO:0007669"/>
    <property type="project" value="UniProtKB-KW"/>
</dbReference>
<dbReference type="CDD" id="cd11069">
    <property type="entry name" value="CYP_FUM15-like"/>
    <property type="match status" value="1"/>
</dbReference>
<keyword evidence="11" id="KW-1133">Transmembrane helix</keyword>
<dbReference type="STRING" id="670483.S7Q0S7"/>
<keyword evidence="4 9" id="KW-0349">Heme</keyword>
<feature type="binding site" description="axial binding residue" evidence="9">
    <location>
        <position position="482"/>
    </location>
    <ligand>
        <name>heme</name>
        <dbReference type="ChEBI" id="CHEBI:30413"/>
    </ligand>
    <ligandPart>
        <name>Fe</name>
        <dbReference type="ChEBI" id="CHEBI:18248"/>
    </ligandPart>
</feature>
<comment type="similarity">
    <text evidence="3 10">Belongs to the cytochrome P450 family.</text>
</comment>
<dbReference type="PROSITE" id="PS00086">
    <property type="entry name" value="CYTOCHROME_P450"/>
    <property type="match status" value="1"/>
</dbReference>
<evidence type="ECO:0000313" key="12">
    <source>
        <dbReference type="EMBL" id="EPQ53107.1"/>
    </source>
</evidence>
<proteinExistence type="inferred from homology"/>
<evidence type="ECO:0000256" key="4">
    <source>
        <dbReference type="ARBA" id="ARBA00022617"/>
    </source>
</evidence>
<comment type="cofactor">
    <cofactor evidence="1 9">
        <name>heme</name>
        <dbReference type="ChEBI" id="CHEBI:30413"/>
    </cofactor>
</comment>
<protein>
    <submittedName>
        <fullName evidence="12">Cytochrome P450</fullName>
    </submittedName>
</protein>
<dbReference type="Proteomes" id="UP000030669">
    <property type="component" value="Unassembled WGS sequence"/>
</dbReference>
<dbReference type="GeneID" id="19306379"/>
<feature type="transmembrane region" description="Helical" evidence="11">
    <location>
        <begin position="212"/>
        <end position="230"/>
    </location>
</feature>
<keyword evidence="5 9" id="KW-0479">Metal-binding</keyword>
<dbReference type="EMBL" id="KB469306">
    <property type="protein sequence ID" value="EPQ53107.1"/>
    <property type="molecule type" value="Genomic_DNA"/>
</dbReference>
<evidence type="ECO:0000256" key="10">
    <source>
        <dbReference type="RuleBase" id="RU000461"/>
    </source>
</evidence>
<dbReference type="Gene3D" id="1.10.630.10">
    <property type="entry name" value="Cytochrome P450"/>
    <property type="match status" value="1"/>
</dbReference>
<dbReference type="SUPFAM" id="SSF48264">
    <property type="entry name" value="Cytochrome P450"/>
    <property type="match status" value="1"/>
</dbReference>